<dbReference type="InterPro" id="IPR017896">
    <property type="entry name" value="4Fe4S_Fe-S-bd"/>
</dbReference>
<evidence type="ECO:0000259" key="1">
    <source>
        <dbReference type="PROSITE" id="PS51379"/>
    </source>
</evidence>
<name>A0A1H2SZE9_9FIRM</name>
<evidence type="ECO:0000313" key="2">
    <source>
        <dbReference type="EMBL" id="SDW36404.1"/>
    </source>
</evidence>
<keyword evidence="3" id="KW-1185">Reference proteome</keyword>
<dbReference type="EMBL" id="FNNG01000002">
    <property type="protein sequence ID" value="SDW36404.1"/>
    <property type="molecule type" value="Genomic_DNA"/>
</dbReference>
<proteinExistence type="predicted"/>
<protein>
    <submittedName>
        <fullName evidence="2">Putative selenate reductase</fullName>
    </submittedName>
</protein>
<organism evidence="2 3">
    <name type="scientific">Tepidimicrobium xylanilyticum</name>
    <dbReference type="NCBI Taxonomy" id="1123352"/>
    <lineage>
        <taxon>Bacteria</taxon>
        <taxon>Bacillati</taxon>
        <taxon>Bacillota</taxon>
        <taxon>Tissierellia</taxon>
        <taxon>Tissierellales</taxon>
        <taxon>Tepidimicrobiaceae</taxon>
        <taxon>Tepidimicrobium</taxon>
    </lineage>
</organism>
<feature type="domain" description="4Fe-4S ferredoxin-type" evidence="1">
    <location>
        <begin position="473"/>
        <end position="502"/>
    </location>
</feature>
<accession>A0A1H2SZE9</accession>
<feature type="domain" description="4Fe-4S ferredoxin-type" evidence="1">
    <location>
        <begin position="432"/>
        <end position="467"/>
    </location>
</feature>
<reference evidence="2 3" key="1">
    <citation type="submission" date="2016-10" db="EMBL/GenBank/DDBJ databases">
        <authorList>
            <person name="de Groot N.N."/>
        </authorList>
    </citation>
    <scope>NUCLEOTIDE SEQUENCE [LARGE SCALE GENOMIC DNA]</scope>
    <source>
        <strain evidence="2 3">DSM 23310</strain>
    </source>
</reference>
<gene>
    <name evidence="2" type="ORF">SAMN05660923_00578</name>
</gene>
<dbReference type="Proteomes" id="UP000198828">
    <property type="component" value="Unassembled WGS sequence"/>
</dbReference>
<dbReference type="OrthoDB" id="5241828at2"/>
<dbReference type="SUPFAM" id="SSF51395">
    <property type="entry name" value="FMN-linked oxidoreductases"/>
    <property type="match status" value="1"/>
</dbReference>
<evidence type="ECO:0000313" key="3">
    <source>
        <dbReference type="Proteomes" id="UP000198828"/>
    </source>
</evidence>
<dbReference type="SUPFAM" id="SSF54862">
    <property type="entry name" value="4Fe-4S ferredoxins"/>
    <property type="match status" value="1"/>
</dbReference>
<dbReference type="AlphaFoldDB" id="A0A1H2SZE9"/>
<dbReference type="RefSeq" id="WP_093750703.1">
    <property type="nucleotide sequence ID" value="NZ_BSYN01000002.1"/>
</dbReference>
<dbReference type="PROSITE" id="PS51379">
    <property type="entry name" value="4FE4S_FER_2"/>
    <property type="match status" value="2"/>
</dbReference>
<sequence>MTELMRVIPFENMIDICLNDYYTKGKIMEIDEKYFFRGNNENLSMNYNGEYLRFPIGPAAGPHTQLCQNILTAYLTGSRFFEVKTVQVVDGREMMKMIPRPCIDAKNAGYNVEWSTELTVEEAKEEYIKASILLQVFAIELGLSDVKDFVINISVGYDLKGITSKKISDFIDDLKDASNTEIYKECIEVLKKNINKFKKFKLEDIEKITPHITNTVTLSTMHGAKPEEIFDIASHLIVDKKMNTYVKCNPTLLGYDNVRKILDELGYNDIVLKREGFDNDLQFDNAVEIFTKLKKLGKENGLNVGVKLTNTLAVYNAKGYLTGESMYMSGKPLYPIAINVSKTFAEAFDGDINISFSAGIDRNNVISVLKAGIAPVTFSTILLKPRGYINTNGIIDQLINEDIEFGKLNVDAIKELAEYAKTDSNYRNKGEGKLLEDTLPTFDCFKKNCGICVDVCPNRANIKVEDKHFEAPYQILHIEDRCNECGNCHLFCTRGGYPYFKKPTLYSTVEDFESSKNPGFVKIGENKYKIRDEKKNVYEYEPDFNKSDDEKEKIQVLLETIIKDYSYIIY</sequence>